<reference evidence="2" key="1">
    <citation type="submission" date="2014-01" db="EMBL/GenBank/DDBJ databases">
        <title>The genome of the white-rot fungus Pycnoporus cinnabarinus: a basidiomycete model with a versatile arsenal for lignocellulosic biomass breakdown.</title>
        <authorList>
            <person name="Levasseur A."/>
            <person name="Lomascolo A."/>
            <person name="Ruiz-Duenas F.J."/>
            <person name="Uzan E."/>
            <person name="Piumi F."/>
            <person name="Kues U."/>
            <person name="Ram A.F.J."/>
            <person name="Murat C."/>
            <person name="Haon M."/>
            <person name="Benoit I."/>
            <person name="Arfi Y."/>
            <person name="Chevret D."/>
            <person name="Drula E."/>
            <person name="Kwon M.J."/>
            <person name="Gouret P."/>
            <person name="Lesage-Meessen L."/>
            <person name="Lombard V."/>
            <person name="Mariette J."/>
            <person name="Noirot C."/>
            <person name="Park J."/>
            <person name="Patyshakuliyeva A."/>
            <person name="Wieneger R.A.B."/>
            <person name="Wosten H.A.B."/>
            <person name="Martin F."/>
            <person name="Coutinho P.M."/>
            <person name="de Vries R."/>
            <person name="Martinez A.T."/>
            <person name="Klopp C."/>
            <person name="Pontarotti P."/>
            <person name="Henrissat B."/>
            <person name="Record E."/>
        </authorList>
    </citation>
    <scope>NUCLEOTIDE SEQUENCE [LARGE SCALE GENOMIC DNA]</scope>
    <source>
        <strain evidence="2">BRFM137</strain>
    </source>
</reference>
<evidence type="ECO:0000259" key="1">
    <source>
        <dbReference type="Pfam" id="PF20149"/>
    </source>
</evidence>
<keyword evidence="3" id="KW-1185">Reference proteome</keyword>
<evidence type="ECO:0000313" key="3">
    <source>
        <dbReference type="Proteomes" id="UP000029665"/>
    </source>
</evidence>
<gene>
    <name evidence="2" type="ORF">BN946_scf184766.g46</name>
</gene>
<proteinExistence type="predicted"/>
<dbReference type="AlphaFoldDB" id="A0A060S6K6"/>
<name>A0A060S6K6_PYCCI</name>
<dbReference type="Pfam" id="PF20149">
    <property type="entry name" value="DUF6532"/>
    <property type="match status" value="1"/>
</dbReference>
<comment type="caution">
    <text evidence="2">The sequence shown here is derived from an EMBL/GenBank/DDBJ whole genome shotgun (WGS) entry which is preliminary data.</text>
</comment>
<dbReference type="OrthoDB" id="2749024at2759"/>
<accession>A0A060S6K6</accession>
<evidence type="ECO:0000313" key="2">
    <source>
        <dbReference type="EMBL" id="CDO69801.1"/>
    </source>
</evidence>
<feature type="domain" description="DUF6532" evidence="1">
    <location>
        <begin position="1"/>
        <end position="45"/>
    </location>
</feature>
<protein>
    <recommendedName>
        <fullName evidence="1">DUF6532 domain-containing protein</fullName>
    </recommendedName>
</protein>
<organism evidence="2 3">
    <name type="scientific">Pycnoporus cinnabarinus</name>
    <name type="common">Cinnabar-red polypore</name>
    <name type="synonym">Trametes cinnabarina</name>
    <dbReference type="NCBI Taxonomy" id="5643"/>
    <lineage>
        <taxon>Eukaryota</taxon>
        <taxon>Fungi</taxon>
        <taxon>Dikarya</taxon>
        <taxon>Basidiomycota</taxon>
        <taxon>Agaricomycotina</taxon>
        <taxon>Agaricomycetes</taxon>
        <taxon>Polyporales</taxon>
        <taxon>Polyporaceae</taxon>
        <taxon>Trametes</taxon>
    </lineage>
</organism>
<dbReference type="InterPro" id="IPR045341">
    <property type="entry name" value="DUF6532"/>
</dbReference>
<sequence>MLTLAAMAIHTSIVDYSAKIFKIGDFSGNNFSDIYARHMQILQKIKDDNAGKYHVLMHGFFRVLCGAHPSIMAASKYANDLNVLDIDGMPEA</sequence>
<dbReference type="HOGENOM" id="CLU_2414382_0_0_1"/>
<dbReference type="Proteomes" id="UP000029665">
    <property type="component" value="Unassembled WGS sequence"/>
</dbReference>
<dbReference type="EMBL" id="CCBP010000055">
    <property type="protein sequence ID" value="CDO69801.1"/>
    <property type="molecule type" value="Genomic_DNA"/>
</dbReference>